<comment type="caution">
    <text evidence="1">The sequence shown here is derived from an EMBL/GenBank/DDBJ whole genome shotgun (WGS) entry which is preliminary data.</text>
</comment>
<name>A0AAV4SSQ1_CAEEX</name>
<proteinExistence type="predicted"/>
<reference evidence="1 2" key="1">
    <citation type="submission" date="2021-06" db="EMBL/GenBank/DDBJ databases">
        <title>Caerostris extrusa draft genome.</title>
        <authorList>
            <person name="Kono N."/>
            <person name="Arakawa K."/>
        </authorList>
    </citation>
    <scope>NUCLEOTIDE SEQUENCE [LARGE SCALE GENOMIC DNA]</scope>
</reference>
<gene>
    <name evidence="1" type="ORF">CEXT_486571</name>
</gene>
<dbReference type="EMBL" id="BPLR01010020">
    <property type="protein sequence ID" value="GIY36216.1"/>
    <property type="molecule type" value="Genomic_DNA"/>
</dbReference>
<evidence type="ECO:0000313" key="1">
    <source>
        <dbReference type="EMBL" id="GIY36216.1"/>
    </source>
</evidence>
<evidence type="ECO:0000313" key="2">
    <source>
        <dbReference type="Proteomes" id="UP001054945"/>
    </source>
</evidence>
<dbReference type="Proteomes" id="UP001054945">
    <property type="component" value="Unassembled WGS sequence"/>
</dbReference>
<protein>
    <recommendedName>
        <fullName evidence="3">RNase H type-1 domain-containing protein</fullName>
    </recommendedName>
</protein>
<dbReference type="AlphaFoldDB" id="A0AAV4SSQ1"/>
<evidence type="ECO:0008006" key="3">
    <source>
        <dbReference type="Google" id="ProtNLM"/>
    </source>
</evidence>
<accession>A0AAV4SSQ1</accession>
<keyword evidence="2" id="KW-1185">Reference proteome</keyword>
<organism evidence="1 2">
    <name type="scientific">Caerostris extrusa</name>
    <name type="common">Bark spider</name>
    <name type="synonym">Caerostris bankana</name>
    <dbReference type="NCBI Taxonomy" id="172846"/>
    <lineage>
        <taxon>Eukaryota</taxon>
        <taxon>Metazoa</taxon>
        <taxon>Ecdysozoa</taxon>
        <taxon>Arthropoda</taxon>
        <taxon>Chelicerata</taxon>
        <taxon>Arachnida</taxon>
        <taxon>Araneae</taxon>
        <taxon>Araneomorphae</taxon>
        <taxon>Entelegynae</taxon>
        <taxon>Araneoidea</taxon>
        <taxon>Araneidae</taxon>
        <taxon>Caerostris</taxon>
    </lineage>
</organism>
<sequence>MFQLKHDNKELCTQGTVIQPHSLSFLKPILPPWNCSSIPWTLYSNDLQGVLIFTDGSKINNRVAGAFVVRSLGRGFVSPCPASQAAWRPSRVLRYVEGLLSRHRSSDLEAFRHVILILSNFQVTPPA</sequence>